<dbReference type="PRINTS" id="PR00111">
    <property type="entry name" value="ABHYDROLASE"/>
</dbReference>
<dbReference type="InterPro" id="IPR017996">
    <property type="entry name" value="MRJP/yellow-related"/>
</dbReference>
<comment type="subcellular location">
    <subcellularLocation>
        <location evidence="1">Secreted</location>
    </subcellularLocation>
</comment>
<dbReference type="Gene3D" id="3.40.50.1820">
    <property type="entry name" value="alpha/beta hydrolase"/>
    <property type="match status" value="1"/>
</dbReference>
<keyword evidence="6" id="KW-1185">Reference proteome</keyword>
<dbReference type="Pfam" id="PF00561">
    <property type="entry name" value="Abhydrolase_1"/>
    <property type="match status" value="1"/>
</dbReference>
<proteinExistence type="predicted"/>
<dbReference type="EMBL" id="JAPJZH010000016">
    <property type="protein sequence ID" value="MDA4847864.1"/>
    <property type="molecule type" value="Genomic_DNA"/>
</dbReference>
<keyword evidence="3" id="KW-0732">Signal</keyword>
<sequence>MTSFWKHALASFAALIFGTSLAAQELTFADAPKEDKALQAIASFQDNRPTGVAVSSTGRVFVNFPYSGFSDERHGAAVVEIASDGTTTILLADSWNEKTRPAQIRFVNIQSLTIDGRDRLWLLDTGSPRRKGVVKSGAKLIEIDIATRNVVRSYPLSPEVVSGSDYVNDVRVDARTNFAYITDSVRGGVIVMDLATGKHRRVMNGTPFLDENGLITPVVEGINLGDKTGAPRAPATDGIALSHDGETVFVMYRPLAGSRSLLSIPAATLRDFDKDDDEILAAVRLEASAVIADGIAMGPQGRVHFTDLERNAISRLEPDGTITIVARGPDLSWPDAIAFGPDGSIYTTEAQFHRLDVFNDGSDVSRPPYDVFRIEKTLSQTGSLQLAPTLGHRTAFTDQGEGDAIILIHGLGADMSRFEQNLEALSEDHRVIALDLLGFGASDKPAMDYHVDVFVDQVVAHMDRRGVERATLVGNSMGGWVSLAFAEQFPERVDGLVLIAPAFFKGLPAKVSAVDLAAGALPTNLDGMRRYLGRVLFEPPTDEGEIRELLDAHATLNREYVIGSLARSIKDEKGIFTDERLSAIDLPTLVLQGAQDGIVPLESSKNLVDLLPNARLQVIESAGHWPQTEHADMVSEAIRSVADNADR</sequence>
<feature type="signal peptide" evidence="3">
    <location>
        <begin position="1"/>
        <end position="22"/>
    </location>
</feature>
<gene>
    <name evidence="5" type="ORF">OOZ53_21070</name>
</gene>
<dbReference type="Gene3D" id="2.120.10.30">
    <property type="entry name" value="TolB, C-terminal domain"/>
    <property type="match status" value="1"/>
</dbReference>
<comment type="caution">
    <text evidence="5">The sequence shown here is derived from an EMBL/GenBank/DDBJ whole genome shotgun (WGS) entry which is preliminary data.</text>
</comment>
<dbReference type="InterPro" id="IPR011042">
    <property type="entry name" value="6-blade_b-propeller_TolB-like"/>
</dbReference>
<dbReference type="GO" id="GO:0016787">
    <property type="term" value="F:hydrolase activity"/>
    <property type="evidence" value="ECO:0007669"/>
    <property type="project" value="UniProtKB-KW"/>
</dbReference>
<dbReference type="PRINTS" id="PR00412">
    <property type="entry name" value="EPOXHYDRLASE"/>
</dbReference>
<evidence type="ECO:0000313" key="6">
    <source>
        <dbReference type="Proteomes" id="UP001148313"/>
    </source>
</evidence>
<feature type="domain" description="AB hydrolase-1" evidence="4">
    <location>
        <begin position="404"/>
        <end position="630"/>
    </location>
</feature>
<accession>A0ABT4VT21</accession>
<evidence type="ECO:0000256" key="1">
    <source>
        <dbReference type="ARBA" id="ARBA00004613"/>
    </source>
</evidence>
<dbReference type="InterPro" id="IPR029058">
    <property type="entry name" value="AB_hydrolase_fold"/>
</dbReference>
<protein>
    <submittedName>
        <fullName evidence="5">Alpha/beta fold hydrolase</fullName>
    </submittedName>
</protein>
<dbReference type="SUPFAM" id="SSF101898">
    <property type="entry name" value="NHL repeat"/>
    <property type="match status" value="1"/>
</dbReference>
<evidence type="ECO:0000313" key="5">
    <source>
        <dbReference type="EMBL" id="MDA4847864.1"/>
    </source>
</evidence>
<evidence type="ECO:0000259" key="4">
    <source>
        <dbReference type="Pfam" id="PF00561"/>
    </source>
</evidence>
<dbReference type="Proteomes" id="UP001148313">
    <property type="component" value="Unassembled WGS sequence"/>
</dbReference>
<keyword evidence="5" id="KW-0378">Hydrolase</keyword>
<evidence type="ECO:0000256" key="3">
    <source>
        <dbReference type="SAM" id="SignalP"/>
    </source>
</evidence>
<dbReference type="InterPro" id="IPR000639">
    <property type="entry name" value="Epox_hydrolase-like"/>
</dbReference>
<dbReference type="InterPro" id="IPR000073">
    <property type="entry name" value="AB_hydrolase_1"/>
</dbReference>
<name>A0ABT4VT21_9HYPH</name>
<feature type="chain" id="PRO_5045328208" evidence="3">
    <location>
        <begin position="23"/>
        <end position="647"/>
    </location>
</feature>
<dbReference type="RefSeq" id="WP_271091707.1">
    <property type="nucleotide sequence ID" value="NZ_JAPJZH010000016.1"/>
</dbReference>
<reference evidence="5" key="1">
    <citation type="submission" date="2022-11" db="EMBL/GenBank/DDBJ databases">
        <title>Hoeflea poritis sp. nov., isolated from scleractinian coral Porites lutea.</title>
        <authorList>
            <person name="Zhang G."/>
            <person name="Wei Q."/>
            <person name="Cai L."/>
        </authorList>
    </citation>
    <scope>NUCLEOTIDE SEQUENCE</scope>
    <source>
        <strain evidence="5">E7-10</strain>
    </source>
</reference>
<dbReference type="SUPFAM" id="SSF53474">
    <property type="entry name" value="alpha/beta-Hydrolases"/>
    <property type="match status" value="1"/>
</dbReference>
<dbReference type="PANTHER" id="PTHR46438">
    <property type="entry name" value="ALPHA/BETA-HYDROLASES SUPERFAMILY PROTEIN"/>
    <property type="match status" value="1"/>
</dbReference>
<evidence type="ECO:0000256" key="2">
    <source>
        <dbReference type="ARBA" id="ARBA00022525"/>
    </source>
</evidence>
<keyword evidence="2" id="KW-0964">Secreted</keyword>
<dbReference type="Pfam" id="PF03022">
    <property type="entry name" value="MRJP"/>
    <property type="match status" value="1"/>
</dbReference>
<organism evidence="5 6">
    <name type="scientific">Hoeflea poritis</name>
    <dbReference type="NCBI Taxonomy" id="2993659"/>
    <lineage>
        <taxon>Bacteria</taxon>
        <taxon>Pseudomonadati</taxon>
        <taxon>Pseudomonadota</taxon>
        <taxon>Alphaproteobacteria</taxon>
        <taxon>Hyphomicrobiales</taxon>
        <taxon>Rhizobiaceae</taxon>
        <taxon>Hoeflea</taxon>
    </lineage>
</organism>